<dbReference type="InterPro" id="IPR008952">
    <property type="entry name" value="Tetraspanin_EC2_sf"/>
</dbReference>
<gene>
    <name evidence="9" type="primary">LOC103176419</name>
</gene>
<reference evidence="10" key="2">
    <citation type="journal article" date="2007" name="PLoS Biol.">
        <title>Survey sequencing and comparative analysis of the elephant shark (Callorhinchus milii) genome.</title>
        <authorList>
            <person name="Venkatesh B."/>
            <person name="Kirkness E.F."/>
            <person name="Loh Y.H."/>
            <person name="Halpern A.L."/>
            <person name="Lee A.P."/>
            <person name="Johnson J."/>
            <person name="Dandona N."/>
            <person name="Viswanathan L.D."/>
            <person name="Tay A."/>
            <person name="Venter J.C."/>
            <person name="Strausberg R.L."/>
            <person name="Brenner S."/>
        </authorList>
    </citation>
    <scope>NUCLEOTIDE SEQUENCE [LARGE SCALE GENOMIC DNA]</scope>
</reference>
<evidence type="ECO:0000256" key="2">
    <source>
        <dbReference type="ARBA" id="ARBA00006840"/>
    </source>
</evidence>
<dbReference type="STRING" id="7868.ENSCMIP00000022852"/>
<feature type="transmembrane region" description="Helical" evidence="7">
    <location>
        <begin position="221"/>
        <end position="246"/>
    </location>
</feature>
<reference evidence="10" key="1">
    <citation type="journal article" date="2006" name="Science">
        <title>Ancient noncoding elements conserved in the human genome.</title>
        <authorList>
            <person name="Venkatesh B."/>
            <person name="Kirkness E.F."/>
            <person name="Loh Y.H."/>
            <person name="Halpern A.L."/>
            <person name="Lee A.P."/>
            <person name="Johnson J."/>
            <person name="Dandona N."/>
            <person name="Viswanathan L.D."/>
            <person name="Tay A."/>
            <person name="Venter J.C."/>
            <person name="Strausberg R.L."/>
            <person name="Brenner S."/>
        </authorList>
    </citation>
    <scope>NUCLEOTIDE SEQUENCE [LARGE SCALE GENOMIC DNA]</scope>
</reference>
<evidence type="ECO:0000256" key="1">
    <source>
        <dbReference type="ARBA" id="ARBA00004141"/>
    </source>
</evidence>
<feature type="transmembrane region" description="Helical" evidence="7">
    <location>
        <begin position="28"/>
        <end position="51"/>
    </location>
</feature>
<dbReference type="GeneID" id="103176419"/>
<keyword evidence="3 7" id="KW-0812">Transmembrane</keyword>
<feature type="disulfide bond" evidence="6">
    <location>
        <begin position="164"/>
        <end position="185"/>
    </location>
</feature>
<dbReference type="GO" id="GO:0005886">
    <property type="term" value="C:plasma membrane"/>
    <property type="evidence" value="ECO:0007669"/>
    <property type="project" value="TreeGrafter"/>
</dbReference>
<dbReference type="Ensembl" id="ENSCMIT00000023242.1">
    <property type="protein sequence ID" value="ENSCMIP00000022852.1"/>
    <property type="gene ID" value="ENSCMIG00000010256.1"/>
</dbReference>
<dbReference type="GeneTree" id="ENSGT00940000156832"/>
<keyword evidence="4 7" id="KW-1133">Transmembrane helix</keyword>
<keyword evidence="6" id="KW-1015">Disulfide bond</keyword>
<reference evidence="9" key="4">
    <citation type="submission" date="2025-05" db="UniProtKB">
        <authorList>
            <consortium name="Ensembl"/>
        </authorList>
    </citation>
    <scope>IDENTIFICATION</scope>
</reference>
<dbReference type="Pfam" id="PF00335">
    <property type="entry name" value="Tetraspanin"/>
    <property type="match status" value="1"/>
</dbReference>
<dbReference type="SUPFAM" id="SSF48652">
    <property type="entry name" value="Tetraspanin"/>
    <property type="match status" value="1"/>
</dbReference>
<dbReference type="CDD" id="cd03127">
    <property type="entry name" value="tetraspanin_LEL"/>
    <property type="match status" value="1"/>
</dbReference>
<dbReference type="KEGG" id="cmk:103176419"/>
<evidence type="ECO:0000256" key="5">
    <source>
        <dbReference type="ARBA" id="ARBA00023136"/>
    </source>
</evidence>
<organism evidence="8">
    <name type="scientific">Callorhinchus milii</name>
    <name type="common">Ghost shark</name>
    <dbReference type="NCBI Taxonomy" id="7868"/>
    <lineage>
        <taxon>Eukaryota</taxon>
        <taxon>Metazoa</taxon>
        <taxon>Chordata</taxon>
        <taxon>Craniata</taxon>
        <taxon>Vertebrata</taxon>
        <taxon>Chondrichthyes</taxon>
        <taxon>Holocephali</taxon>
        <taxon>Chimaeriformes</taxon>
        <taxon>Callorhinchidae</taxon>
        <taxon>Callorhinchus</taxon>
    </lineage>
</organism>
<protein>
    <recommendedName>
        <fullName evidence="7">Tetraspanin</fullName>
    </recommendedName>
</protein>
<dbReference type="Proteomes" id="UP000314986">
    <property type="component" value="Unassembled WGS sequence"/>
</dbReference>
<sequence>MTVINIHVPGFVIQVCVKMDLENGAVTLKVTLFLFNLLFLVLGIILMGIGVSIQLNLHDISLVVSKSTSGALAVLTITGVAVFFMAVFGIIAAWKESVTMMKVFLILMTLVLLMEITVEVLAYVFRSRVHKDLADGFEKAMAAYENEPKLRAMVDGLQIQFHCCGANNYTDWLKTMFGQVVPSSCYIRITEMSGRNTSSQTTTINTLGCPGVMSLWIEDHISTIGGVGVGFVFAQVIGIVVSCSYIKILRENYIPDY</sequence>
<dbReference type="InterPro" id="IPR000301">
    <property type="entry name" value="Tetraspanin_animals"/>
</dbReference>
<dbReference type="EMBL" id="JW876099">
    <property type="protein sequence ID" value="AFP08616.1"/>
    <property type="molecule type" value="mRNA"/>
</dbReference>
<evidence type="ECO:0000313" key="9">
    <source>
        <dbReference type="Ensembl" id="ENSCMIP00000022852.1"/>
    </source>
</evidence>
<dbReference type="PANTHER" id="PTHR19282:SF544">
    <property type="entry name" value="TETRASPANIN"/>
    <property type="match status" value="1"/>
</dbReference>
<dbReference type="PRINTS" id="PR00259">
    <property type="entry name" value="TMFOUR"/>
</dbReference>
<evidence type="ECO:0000256" key="7">
    <source>
        <dbReference type="RuleBase" id="RU361218"/>
    </source>
</evidence>
<dbReference type="OMA" id="CCKVPVE"/>
<keyword evidence="5 7" id="KW-0472">Membrane</keyword>
<reference evidence="8 10" key="3">
    <citation type="journal article" date="2014" name="Nature">
        <title>Elephant shark genome provides unique insights into gnathostome evolution.</title>
        <authorList>
            <consortium name="International Elephant Shark Genome Sequencing Consortium"/>
            <person name="Venkatesh B."/>
            <person name="Lee A.P."/>
            <person name="Ravi V."/>
            <person name="Maurya A.K."/>
            <person name="Lian M.M."/>
            <person name="Swann J.B."/>
            <person name="Ohta Y."/>
            <person name="Flajnik M.F."/>
            <person name="Sutoh Y."/>
            <person name="Kasahara M."/>
            <person name="Hoon S."/>
            <person name="Gangu V."/>
            <person name="Roy S.W."/>
            <person name="Irimia M."/>
            <person name="Korzh V."/>
            <person name="Kondrychyn I."/>
            <person name="Lim Z.W."/>
            <person name="Tay B.H."/>
            <person name="Tohari S."/>
            <person name="Kong K.W."/>
            <person name="Ho S."/>
            <person name="Lorente-Galdos B."/>
            <person name="Quilez J."/>
            <person name="Marques-Bonet T."/>
            <person name="Raney B.J."/>
            <person name="Ingham P.W."/>
            <person name="Tay A."/>
            <person name="Hillier L.W."/>
            <person name="Minx P."/>
            <person name="Boehm T."/>
            <person name="Wilson R.K."/>
            <person name="Brenner S."/>
            <person name="Warren W.C."/>
        </authorList>
    </citation>
    <scope>NUCLEOTIDE SEQUENCE</scope>
    <source>
        <tissue evidence="8">Ovary</tissue>
    </source>
</reference>
<accession>V9L9L1</accession>
<name>V9L9L1_CALMI</name>
<dbReference type="PANTHER" id="PTHR19282">
    <property type="entry name" value="TETRASPANIN"/>
    <property type="match status" value="1"/>
</dbReference>
<comment type="similarity">
    <text evidence="2 7">Belongs to the tetraspanin (TM4SF) family.</text>
</comment>
<dbReference type="Gene3D" id="1.10.1450.10">
    <property type="entry name" value="Tetraspanin"/>
    <property type="match status" value="1"/>
</dbReference>
<feature type="transmembrane region" description="Helical" evidence="7">
    <location>
        <begin position="103"/>
        <end position="125"/>
    </location>
</feature>
<evidence type="ECO:0000256" key="6">
    <source>
        <dbReference type="PIRSR" id="PIRSR002419-1"/>
    </source>
</evidence>
<evidence type="ECO:0000313" key="10">
    <source>
        <dbReference type="Proteomes" id="UP000314986"/>
    </source>
</evidence>
<dbReference type="PIRSF" id="PIRSF002419">
    <property type="entry name" value="Tetraspanin"/>
    <property type="match status" value="1"/>
</dbReference>
<keyword evidence="10" id="KW-1185">Reference proteome</keyword>
<evidence type="ECO:0000313" key="8">
    <source>
        <dbReference type="EMBL" id="AFP08616.1"/>
    </source>
</evidence>
<feature type="transmembrane region" description="Helical" evidence="7">
    <location>
        <begin position="71"/>
        <end position="91"/>
    </location>
</feature>
<proteinExistence type="evidence at transcript level"/>
<dbReference type="InterPro" id="IPR018499">
    <property type="entry name" value="Tetraspanin/Peripherin"/>
</dbReference>
<dbReference type="AlphaFoldDB" id="V9L9L1"/>
<evidence type="ECO:0000256" key="4">
    <source>
        <dbReference type="ARBA" id="ARBA00022989"/>
    </source>
</evidence>
<evidence type="ECO:0000256" key="3">
    <source>
        <dbReference type="ARBA" id="ARBA00022692"/>
    </source>
</evidence>
<comment type="subcellular location">
    <subcellularLocation>
        <location evidence="1 7">Membrane</location>
        <topology evidence="1 7">Multi-pass membrane protein</topology>
    </subcellularLocation>
</comment>